<reference evidence="2 3" key="1">
    <citation type="submission" date="2020-08" db="EMBL/GenBank/DDBJ databases">
        <title>Whole genome shotgun sequence of Actinocatenispora thailandica NBRC 105041.</title>
        <authorList>
            <person name="Komaki H."/>
            <person name="Tamura T."/>
        </authorList>
    </citation>
    <scope>NUCLEOTIDE SEQUENCE [LARGE SCALE GENOMIC DNA]</scope>
    <source>
        <strain evidence="2 3">NBRC 105041</strain>
    </source>
</reference>
<proteinExistence type="predicted"/>
<dbReference type="RefSeq" id="WP_203961812.1">
    <property type="nucleotide sequence ID" value="NZ_AP023355.1"/>
</dbReference>
<keyword evidence="3" id="KW-1185">Reference proteome</keyword>
<protein>
    <submittedName>
        <fullName evidence="2">Uncharacterized protein</fullName>
    </submittedName>
</protein>
<evidence type="ECO:0000256" key="1">
    <source>
        <dbReference type="SAM" id="MobiDB-lite"/>
    </source>
</evidence>
<dbReference type="KEGG" id="atl:Athai_27410"/>
<feature type="compositionally biased region" description="Low complexity" evidence="1">
    <location>
        <begin position="299"/>
        <end position="312"/>
    </location>
</feature>
<dbReference type="AlphaFoldDB" id="A0A7R7HWT9"/>
<organism evidence="2 3">
    <name type="scientific">Actinocatenispora thailandica</name>
    <dbReference type="NCBI Taxonomy" id="227318"/>
    <lineage>
        <taxon>Bacteria</taxon>
        <taxon>Bacillati</taxon>
        <taxon>Actinomycetota</taxon>
        <taxon>Actinomycetes</taxon>
        <taxon>Micromonosporales</taxon>
        <taxon>Micromonosporaceae</taxon>
        <taxon>Actinocatenispora</taxon>
    </lineage>
</organism>
<name>A0A7R7HWT9_9ACTN</name>
<accession>A0A7R7HWT9</accession>
<evidence type="ECO:0000313" key="2">
    <source>
        <dbReference type="EMBL" id="BCJ35238.1"/>
    </source>
</evidence>
<feature type="region of interest" description="Disordered" evidence="1">
    <location>
        <begin position="281"/>
        <end position="316"/>
    </location>
</feature>
<sequence length="407" mass="41681">MSDDADGFTWEGIIRAVTMAGRPDRVFELQLAYNKYFQILDAASRTLRDIRGRLSEKDWSGTGADAYRKHYDSLVMAIDTFYEKTSKVVELSGDTGGALARAIADIPLPDMGDGEHPATHTIQYSDAESGNQVQYHFFRTHRDRYDDGGFLKYMYDHNGITADTHGRPAGKVPNDPYGHKKKAIDDWYVRGTRQARAAFGTLLAAYSEQTYAIPTGTFGVAGAEDPFATGDGSGAGAHGGGDFGGAGYSGYGGSTGPSIGSPPPAAPDWHATSWRSDLDQANDARASGGSAGYSHRAEAPGSALAGGAASAAPGGGPGSGLGASGGAGAGSFGGVSGGYGAGIGGSDPATGSGAAVMPPLVPQRTGREASLLVEAGRPRRADRTCTAPCRTTAVPAVTRSATSGAAG</sequence>
<dbReference type="EMBL" id="AP023355">
    <property type="protein sequence ID" value="BCJ35238.1"/>
    <property type="molecule type" value="Genomic_DNA"/>
</dbReference>
<evidence type="ECO:0000313" key="3">
    <source>
        <dbReference type="Proteomes" id="UP000611640"/>
    </source>
</evidence>
<dbReference type="Proteomes" id="UP000611640">
    <property type="component" value="Chromosome"/>
</dbReference>
<gene>
    <name evidence="2" type="ORF">Athai_27410</name>
</gene>